<organism evidence="1 2">
    <name type="scientific">Meleagris gallopavo</name>
    <name type="common">Wild turkey</name>
    <dbReference type="NCBI Taxonomy" id="9103"/>
    <lineage>
        <taxon>Eukaryota</taxon>
        <taxon>Metazoa</taxon>
        <taxon>Chordata</taxon>
        <taxon>Craniata</taxon>
        <taxon>Vertebrata</taxon>
        <taxon>Euteleostomi</taxon>
        <taxon>Archelosauria</taxon>
        <taxon>Archosauria</taxon>
        <taxon>Dinosauria</taxon>
        <taxon>Saurischia</taxon>
        <taxon>Theropoda</taxon>
        <taxon>Coelurosauria</taxon>
        <taxon>Aves</taxon>
        <taxon>Neognathae</taxon>
        <taxon>Galloanserae</taxon>
        <taxon>Galliformes</taxon>
        <taxon>Phasianidae</taxon>
        <taxon>Meleagridinae</taxon>
        <taxon>Meleagris</taxon>
    </lineage>
</organism>
<accession>A0A803Y2H2</accession>
<name>A0A803Y2H2_MELGA</name>
<dbReference type="Ensembl" id="ENSMGAT00000037112.1">
    <property type="protein sequence ID" value="ENSMGAP00000025969.1"/>
    <property type="gene ID" value="ENSMGAG00000021520.1"/>
</dbReference>
<reference evidence="1" key="3">
    <citation type="submission" date="2025-09" db="UniProtKB">
        <authorList>
            <consortium name="Ensembl"/>
        </authorList>
    </citation>
    <scope>IDENTIFICATION</scope>
</reference>
<sequence>PAMLMEAFPLTFMSTHTCVCLSNVYFCSGFRRGADPGMPEPTIWRYVLCPNVRAKAELS</sequence>
<reference evidence="1 2" key="1">
    <citation type="journal article" date="2010" name="PLoS Biol.">
        <title>Multi-platform next-generation sequencing of the domestic turkey (Meleagris gallopavo): genome assembly and analysis.</title>
        <authorList>
            <person name="Dalloul R.A."/>
            <person name="Long J.A."/>
            <person name="Zimin A.V."/>
            <person name="Aslam L."/>
            <person name="Beal K."/>
            <person name="Blomberg L.A."/>
            <person name="Bouffard P."/>
            <person name="Burt D.W."/>
            <person name="Crasta O."/>
            <person name="Crooijmans R.P."/>
            <person name="Cooper K."/>
            <person name="Coulombe R.A."/>
            <person name="De S."/>
            <person name="Delany M.E."/>
            <person name="Dodgson J.B."/>
            <person name="Dong J.J."/>
            <person name="Evans C."/>
            <person name="Frederickson K.M."/>
            <person name="Flicek P."/>
            <person name="Florea L."/>
            <person name="Folkerts O."/>
            <person name="Groenen M.A."/>
            <person name="Harkins T.T."/>
            <person name="Herrero J."/>
            <person name="Hoffmann S."/>
            <person name="Megens H.J."/>
            <person name="Jiang A."/>
            <person name="de Jong P."/>
            <person name="Kaiser P."/>
            <person name="Kim H."/>
            <person name="Kim K.W."/>
            <person name="Kim S."/>
            <person name="Langenberger D."/>
            <person name="Lee M.K."/>
            <person name="Lee T."/>
            <person name="Mane S."/>
            <person name="Marcais G."/>
            <person name="Marz M."/>
            <person name="McElroy A.P."/>
            <person name="Modise T."/>
            <person name="Nefedov M."/>
            <person name="Notredame C."/>
            <person name="Paton I.R."/>
            <person name="Payne W.S."/>
            <person name="Pertea G."/>
            <person name="Prickett D."/>
            <person name="Puiu D."/>
            <person name="Qioa D."/>
            <person name="Raineri E."/>
            <person name="Ruffier M."/>
            <person name="Salzberg S.L."/>
            <person name="Schatz M.C."/>
            <person name="Scheuring C."/>
            <person name="Schmidt C.J."/>
            <person name="Schroeder S."/>
            <person name="Searle S.M."/>
            <person name="Smith E.J."/>
            <person name="Smith J."/>
            <person name="Sonstegard T.S."/>
            <person name="Stadler P.F."/>
            <person name="Tafer H."/>
            <person name="Tu Z.J."/>
            <person name="Van Tassell C.P."/>
            <person name="Vilella A.J."/>
            <person name="Williams K.P."/>
            <person name="Yorke J.A."/>
            <person name="Zhang L."/>
            <person name="Zhang H.B."/>
            <person name="Zhang X."/>
            <person name="Zhang Y."/>
            <person name="Reed K.M."/>
        </authorList>
    </citation>
    <scope>NUCLEOTIDE SEQUENCE [LARGE SCALE GENOMIC DNA]</scope>
</reference>
<dbReference type="GeneTree" id="ENSGT01040000244420"/>
<proteinExistence type="predicted"/>
<evidence type="ECO:0000313" key="2">
    <source>
        <dbReference type="Proteomes" id="UP000001645"/>
    </source>
</evidence>
<keyword evidence="2" id="KW-1185">Reference proteome</keyword>
<reference evidence="1" key="2">
    <citation type="submission" date="2025-08" db="UniProtKB">
        <authorList>
            <consortium name="Ensembl"/>
        </authorList>
    </citation>
    <scope>IDENTIFICATION</scope>
</reference>
<evidence type="ECO:0000313" key="1">
    <source>
        <dbReference type="Ensembl" id="ENSMGAP00000025969.1"/>
    </source>
</evidence>
<protein>
    <submittedName>
        <fullName evidence="1">Uncharacterized protein</fullName>
    </submittedName>
</protein>
<dbReference type="InParanoid" id="A0A803Y2H2"/>
<dbReference type="AlphaFoldDB" id="A0A803Y2H2"/>
<dbReference type="Proteomes" id="UP000001645">
    <property type="component" value="Chromosome 6"/>
</dbReference>